<dbReference type="EMBL" id="JACHXJ010000003">
    <property type="protein sequence ID" value="MBB3129624.1"/>
    <property type="molecule type" value="Genomic_DNA"/>
</dbReference>
<dbReference type="Proteomes" id="UP000517523">
    <property type="component" value="Unassembled WGS sequence"/>
</dbReference>
<protein>
    <submittedName>
        <fullName evidence="1">Uncharacterized protein</fullName>
    </submittedName>
</protein>
<evidence type="ECO:0000313" key="1">
    <source>
        <dbReference type="EMBL" id="MBB3129624.1"/>
    </source>
</evidence>
<evidence type="ECO:0000313" key="2">
    <source>
        <dbReference type="Proteomes" id="UP000517523"/>
    </source>
</evidence>
<dbReference type="AlphaFoldDB" id="A0A839TRF5"/>
<comment type="caution">
    <text evidence="1">The sequence shown here is derived from an EMBL/GenBank/DDBJ whole genome shotgun (WGS) entry which is preliminary data.</text>
</comment>
<name>A0A839TRF5_9BACL</name>
<reference evidence="1 2" key="1">
    <citation type="submission" date="2020-08" db="EMBL/GenBank/DDBJ databases">
        <title>Genomic Encyclopedia of Type Strains, Phase III (KMG-III): the genomes of soil and plant-associated and newly described type strains.</title>
        <authorList>
            <person name="Whitman W."/>
        </authorList>
    </citation>
    <scope>NUCLEOTIDE SEQUENCE [LARGE SCALE GENOMIC DNA]</scope>
    <source>
        <strain evidence="1 2">CECT 5831</strain>
    </source>
</reference>
<organism evidence="1 2">
    <name type="scientific">Paenibacillus rhizosphaerae</name>
    <dbReference type="NCBI Taxonomy" id="297318"/>
    <lineage>
        <taxon>Bacteria</taxon>
        <taxon>Bacillati</taxon>
        <taxon>Bacillota</taxon>
        <taxon>Bacilli</taxon>
        <taxon>Bacillales</taxon>
        <taxon>Paenibacillaceae</taxon>
        <taxon>Paenibacillus</taxon>
    </lineage>
</organism>
<sequence>MALEFILADMIKNRLGLVYKRRIPQTTYTENFISVERLPACVIGISISLPGDSLYGKL</sequence>
<accession>A0A839TRF5</accession>
<proteinExistence type="predicted"/>
<gene>
    <name evidence="1" type="ORF">FHS19_004299</name>
</gene>